<feature type="compositionally biased region" description="Basic and acidic residues" evidence="1">
    <location>
        <begin position="212"/>
        <end position="224"/>
    </location>
</feature>
<gene>
    <name evidence="2" type="ORF">PR048_003358</name>
</gene>
<protein>
    <submittedName>
        <fullName evidence="2">Uncharacterized protein</fullName>
    </submittedName>
</protein>
<feature type="compositionally biased region" description="Polar residues" evidence="1">
    <location>
        <begin position="268"/>
        <end position="277"/>
    </location>
</feature>
<feature type="region of interest" description="Disordered" evidence="1">
    <location>
        <begin position="118"/>
        <end position="150"/>
    </location>
</feature>
<feature type="compositionally biased region" description="Basic and acidic residues" evidence="1">
    <location>
        <begin position="55"/>
        <end position="64"/>
    </location>
</feature>
<proteinExistence type="predicted"/>
<feature type="region of interest" description="Disordered" evidence="1">
    <location>
        <begin position="200"/>
        <end position="277"/>
    </location>
</feature>
<dbReference type="EMBL" id="JARBHB010000001">
    <property type="protein sequence ID" value="KAJ8897998.1"/>
    <property type="molecule type" value="Genomic_DNA"/>
</dbReference>
<evidence type="ECO:0000313" key="3">
    <source>
        <dbReference type="Proteomes" id="UP001159363"/>
    </source>
</evidence>
<dbReference type="Proteomes" id="UP001159363">
    <property type="component" value="Chromosome 1"/>
</dbReference>
<feature type="compositionally biased region" description="Polar residues" evidence="1">
    <location>
        <begin position="606"/>
        <end position="626"/>
    </location>
</feature>
<feature type="region of interest" description="Disordered" evidence="1">
    <location>
        <begin position="43"/>
        <end position="75"/>
    </location>
</feature>
<name>A0ABQ9IPW0_9NEOP</name>
<organism evidence="2 3">
    <name type="scientific">Dryococelus australis</name>
    <dbReference type="NCBI Taxonomy" id="614101"/>
    <lineage>
        <taxon>Eukaryota</taxon>
        <taxon>Metazoa</taxon>
        <taxon>Ecdysozoa</taxon>
        <taxon>Arthropoda</taxon>
        <taxon>Hexapoda</taxon>
        <taxon>Insecta</taxon>
        <taxon>Pterygota</taxon>
        <taxon>Neoptera</taxon>
        <taxon>Polyneoptera</taxon>
        <taxon>Phasmatodea</taxon>
        <taxon>Verophasmatodea</taxon>
        <taxon>Anareolatae</taxon>
        <taxon>Phasmatidae</taxon>
        <taxon>Eurycanthinae</taxon>
        <taxon>Dryococelus</taxon>
    </lineage>
</organism>
<evidence type="ECO:0000256" key="1">
    <source>
        <dbReference type="SAM" id="MobiDB-lite"/>
    </source>
</evidence>
<comment type="caution">
    <text evidence="2">The sequence shown here is derived from an EMBL/GenBank/DDBJ whole genome shotgun (WGS) entry which is preliminary data.</text>
</comment>
<feature type="region of interest" description="Disordered" evidence="1">
    <location>
        <begin position="580"/>
        <end position="628"/>
    </location>
</feature>
<sequence length="1000" mass="109624">MKARHDIEEFNILATPVGFFSRIGKGGGCDVSQFRRCQLFTGFTEGTPQGSERVVPGREEDRDGSPPTAPDSLPVPSATLAAHHIATCRNSCASKSLSQTRAEHARPGTSNMEVWRSAGVKGRGKRDIPEKTRRPAAPSGTIPKCENPRVTRPEIDPGSHWWEASRLTAFDRWLTAQPPQSRLIWRVCGSCEEGSRRVTSICERGGGGSDGAPDRRQANRSADRARRKLIASLPAAGQSGSARRSEYRELSSARLPPPPPQPRHVGTSRPSCGATSLSAADIRPPVEYNAKKLASITARGVRKVHWRGCNETVQPASELRLGINKQINKSEAGRDLPYVPRYFRIGRKHCLARGSNYSPPTYANWGRSRIFARGNRAGRCRWSAGFLGDLPVSSRLRIPAVLRTHLIGSQDVYRQTSGPAVELELMPECVAKFREIEERGKRPAEGKSATASISEGRGWQNRLLPQSLTNTDVPLRCLQEVMEITCIWDMEMAMGASGGQAPCMLHASNMRKSALLWAERTSNISHVVSRFCMLMLNAVLSQTVSGSGTEAVSSVSYFAVWSQNIKAYRDETVAYNANSSHTRHRNGVAHQQNPPGSPANRGTFAARSSQSDTESVPRASRSQSENRYAHTGTAAPFRLYWLIFSVIRHCIDCATFVTDWLSARGVSTTVAMLNTRGAAVAERLDCSLPNLAGFNPRPGHSRISASENRTGRCRWSAGFLRDVPSPPRPCIPALLHSRLISPSSALKTLVLRAVSTEHESCDVTTPRLLFGGQVGRWNAWTRVERRDEGGGGGGTDCVIGRGSSGRHRPGISILCGPQHVPLFPRTSPRCEPTPSGAQQPRYLEHTLQDERVKRFGRLSKGISPRHLGFWEFSSPVQMTHFITATNKQTMMSGVYIGLSSLACCQLNPRNTRGSSDEALGVRVSVAHIAPSLLDLDAQLHSPLNSEPMRVIEVIMEWHRNELAGEMGDPRENLSSNGIVRHDSHMRKFGVIQPGIEPASL</sequence>
<accession>A0ABQ9IPW0</accession>
<evidence type="ECO:0000313" key="2">
    <source>
        <dbReference type="EMBL" id="KAJ8897998.1"/>
    </source>
</evidence>
<reference evidence="2 3" key="1">
    <citation type="submission" date="2023-02" db="EMBL/GenBank/DDBJ databases">
        <title>LHISI_Scaffold_Assembly.</title>
        <authorList>
            <person name="Stuart O.P."/>
            <person name="Cleave R."/>
            <person name="Magrath M.J.L."/>
            <person name="Mikheyev A.S."/>
        </authorList>
    </citation>
    <scope>NUCLEOTIDE SEQUENCE [LARGE SCALE GENOMIC DNA]</scope>
    <source>
        <strain evidence="2">Daus_M_001</strain>
        <tissue evidence="2">Leg muscle</tissue>
    </source>
</reference>
<keyword evidence="3" id="KW-1185">Reference proteome</keyword>